<accession>A0A1L7UPB6</accession>
<organism evidence="4 5">
    <name type="scientific">Fusarium mangiferae</name>
    <name type="common">Mango malformation disease fungus</name>
    <dbReference type="NCBI Taxonomy" id="192010"/>
    <lineage>
        <taxon>Eukaryota</taxon>
        <taxon>Fungi</taxon>
        <taxon>Dikarya</taxon>
        <taxon>Ascomycota</taxon>
        <taxon>Pezizomycotina</taxon>
        <taxon>Sordariomycetes</taxon>
        <taxon>Hypocreomycetidae</taxon>
        <taxon>Hypocreales</taxon>
        <taxon>Nectriaceae</taxon>
        <taxon>Fusarium</taxon>
        <taxon>Fusarium fujikuroi species complex</taxon>
    </lineage>
</organism>
<dbReference type="InterPro" id="IPR036291">
    <property type="entry name" value="NAD(P)-bd_dom_sf"/>
</dbReference>
<dbReference type="PROSITE" id="PS00061">
    <property type="entry name" value="ADH_SHORT"/>
    <property type="match status" value="1"/>
</dbReference>
<gene>
    <name evidence="4" type="ORF">FMAN_15525</name>
</gene>
<dbReference type="AlphaFoldDB" id="A0A1L7UPB6"/>
<evidence type="ECO:0000313" key="5">
    <source>
        <dbReference type="Proteomes" id="UP000184255"/>
    </source>
</evidence>
<comment type="caution">
    <text evidence="4">The sequence shown here is derived from an EMBL/GenBank/DDBJ whole genome shotgun (WGS) entry which is preliminary data.</text>
</comment>
<dbReference type="InterPro" id="IPR002347">
    <property type="entry name" value="SDR_fam"/>
</dbReference>
<dbReference type="InterPro" id="IPR020904">
    <property type="entry name" value="Sc_DH/Rdtase_CS"/>
</dbReference>
<protein>
    <submittedName>
        <fullName evidence="4">Related to NADPH-dependent beta-ketoacyl reductase (RhlG)</fullName>
    </submittedName>
</protein>
<dbReference type="GO" id="GO:0005737">
    <property type="term" value="C:cytoplasm"/>
    <property type="evidence" value="ECO:0007669"/>
    <property type="project" value="TreeGrafter"/>
</dbReference>
<dbReference type="GeneID" id="65094765"/>
<evidence type="ECO:0000256" key="2">
    <source>
        <dbReference type="ARBA" id="ARBA00022857"/>
    </source>
</evidence>
<dbReference type="Pfam" id="PF00106">
    <property type="entry name" value="adh_short"/>
    <property type="match status" value="1"/>
</dbReference>
<comment type="similarity">
    <text evidence="1">Belongs to the short-chain dehydrogenases/reductases (SDR) family.</text>
</comment>
<reference evidence="5" key="1">
    <citation type="journal article" date="2016" name="Genome Biol. Evol.">
        <title>Comparative 'omics' of the Fusarium fujikuroi species complex highlights differences in genetic potential and metabolite synthesis.</title>
        <authorList>
            <person name="Niehaus E.-M."/>
            <person name="Muensterkoetter M."/>
            <person name="Proctor R.H."/>
            <person name="Brown D.W."/>
            <person name="Sharon A."/>
            <person name="Idan Y."/>
            <person name="Oren-Young L."/>
            <person name="Sieber C.M."/>
            <person name="Novak O."/>
            <person name="Pencik A."/>
            <person name="Tarkowska D."/>
            <person name="Hromadova K."/>
            <person name="Freeman S."/>
            <person name="Maymon M."/>
            <person name="Elazar M."/>
            <person name="Youssef S.A."/>
            <person name="El-Shabrawy E.S.M."/>
            <person name="Shalaby A.B.A."/>
            <person name="Houterman P."/>
            <person name="Brock N.L."/>
            <person name="Burkhardt I."/>
            <person name="Tsavkelova E.A."/>
            <person name="Dickschat J.S."/>
            <person name="Galuszka P."/>
            <person name="Gueldener U."/>
            <person name="Tudzynski B."/>
        </authorList>
    </citation>
    <scope>NUCLEOTIDE SEQUENCE [LARGE SCALE GENOMIC DNA]</scope>
    <source>
        <strain evidence="5">MRC7560</strain>
    </source>
</reference>
<evidence type="ECO:0000256" key="3">
    <source>
        <dbReference type="ARBA" id="ARBA00023002"/>
    </source>
</evidence>
<dbReference type="GO" id="GO:0016616">
    <property type="term" value="F:oxidoreductase activity, acting on the CH-OH group of donors, NAD or NADP as acceptor"/>
    <property type="evidence" value="ECO:0007669"/>
    <property type="project" value="TreeGrafter"/>
</dbReference>
<keyword evidence="2" id="KW-0521">NADP</keyword>
<keyword evidence="3" id="KW-0560">Oxidoreductase</keyword>
<dbReference type="VEuPathDB" id="FungiDB:FMAN_15525"/>
<proteinExistence type="inferred from homology"/>
<dbReference type="Gene3D" id="3.40.50.720">
    <property type="entry name" value="NAD(P)-binding Rossmann-like Domain"/>
    <property type="match status" value="1"/>
</dbReference>
<sequence length="544" mass="60661">MTEIFFSSEIADNVKGRVVVMTGGAQGIGASLISLLYERGAHVYFGDWDDARGQQLAGHLQSSKSSSGGSVHFQKLDVRDYKGQLQLFKTPYEEKGHIDVAISSAAVIEPNGWFGTDQLTLEAVETEPEPLKNTIDINLTSVVLFCRLAIAFMNQDKDPKTLNGFSKSIVLLSSIAGITEAAGLFSYSAAKHGVIGLMRSLRALATTKFNIRINTVCPWATDTQMIDNVRSIFEKHQLPFNTPNDVAQFILQLATDKSLHGKSVLVAGGRGFDTEEGIDRTMSEWFGPLTEEFWRGQKVLGTIETAKLPKVCHHFSGEIGELTVQFVMLDGSAELQSRSCLRRSLVDVKLVSCLLLRRYVICSSITPSSTNLKATQAVVRSRIRHRKDLSRDASERSERPLPLRNAEAQYHGFSRATIQRMIKNLEAANTTDLNDIVSKTIGCPTIRTDEEEETIVAFVMWMQRSGLSACENKVKDTANALRFRRDPDAKIVSRTWYHHFGDAHPDLDKSILMSIDRSREAWEIAGFDHVKECFKRLIDVVMKL</sequence>
<dbReference type="EMBL" id="FCQH01000048">
    <property type="protein sequence ID" value="CVL09371.1"/>
    <property type="molecule type" value="Genomic_DNA"/>
</dbReference>
<evidence type="ECO:0000313" key="4">
    <source>
        <dbReference type="EMBL" id="CVL09371.1"/>
    </source>
</evidence>
<dbReference type="Proteomes" id="UP000184255">
    <property type="component" value="Unassembled WGS sequence"/>
</dbReference>
<dbReference type="PANTHER" id="PTHR44229:SF4">
    <property type="entry name" value="15-HYDROXYPROSTAGLANDIN DEHYDROGENASE [NAD(+)]"/>
    <property type="match status" value="1"/>
</dbReference>
<dbReference type="SUPFAM" id="SSF51735">
    <property type="entry name" value="NAD(P)-binding Rossmann-fold domains"/>
    <property type="match status" value="1"/>
</dbReference>
<dbReference type="RefSeq" id="XP_041691626.1">
    <property type="nucleotide sequence ID" value="XM_041826251.1"/>
</dbReference>
<dbReference type="PRINTS" id="PR00081">
    <property type="entry name" value="GDHRDH"/>
</dbReference>
<evidence type="ECO:0000256" key="1">
    <source>
        <dbReference type="ARBA" id="ARBA00006484"/>
    </source>
</evidence>
<dbReference type="PANTHER" id="PTHR44229">
    <property type="entry name" value="15-HYDROXYPROSTAGLANDIN DEHYDROGENASE [NAD(+)]"/>
    <property type="match status" value="1"/>
</dbReference>
<keyword evidence="5" id="KW-1185">Reference proteome</keyword>
<name>A0A1L7UPB6_FUSMA</name>